<proteinExistence type="predicted"/>
<dbReference type="eggNOG" id="ENOG502RWRF">
    <property type="taxonomic scope" value="Eukaryota"/>
</dbReference>
<protein>
    <submittedName>
        <fullName evidence="3 4">Uncharacterized protein LOC118430496</fullName>
    </submittedName>
</protein>
<evidence type="ECO:0000313" key="4">
    <source>
        <dbReference type="RefSeq" id="XP_035697298.1"/>
    </source>
</evidence>
<dbReference type="EMBL" id="GG666558">
    <property type="protein sequence ID" value="EEN55632.1"/>
    <property type="molecule type" value="Genomic_DNA"/>
</dbReference>
<dbReference type="SUPFAM" id="SSF54427">
    <property type="entry name" value="NTF2-like"/>
    <property type="match status" value="1"/>
</dbReference>
<accession>C3YVU8</accession>
<evidence type="ECO:0000313" key="2">
    <source>
        <dbReference type="Proteomes" id="UP000001554"/>
    </source>
</evidence>
<dbReference type="AlphaFoldDB" id="C3YVU8"/>
<dbReference type="Proteomes" id="UP000001554">
    <property type="component" value="Chromosome 14"/>
</dbReference>
<evidence type="ECO:0000313" key="3">
    <source>
        <dbReference type="RefSeq" id="XP_035697297.1"/>
    </source>
</evidence>
<dbReference type="PANTHER" id="PTHR34213">
    <property type="entry name" value="NUCLEAR TRANSPORT FACTOR 2 (NTF2) FAMILY PROTEIN"/>
    <property type="match status" value="1"/>
</dbReference>
<name>C3YVU8_BRAFL</name>
<dbReference type="KEGG" id="bfo:118430496"/>
<dbReference type="RefSeq" id="XP_035697298.1">
    <property type="nucleotide sequence ID" value="XM_035841405.1"/>
</dbReference>
<dbReference type="PANTHER" id="PTHR34213:SF2">
    <property type="entry name" value="NUCLEAR TRANSPORT FACTOR 2 (NTF2) FAMILY PROTEIN"/>
    <property type="match status" value="1"/>
</dbReference>
<dbReference type="RefSeq" id="XP_035697297.1">
    <property type="nucleotide sequence ID" value="XM_035841404.1"/>
</dbReference>
<dbReference type="OrthoDB" id="2400485at2759"/>
<gene>
    <name evidence="3 4" type="primary">LOC118430496</name>
    <name evidence="1" type="ORF">BRAFLDRAFT_121783</name>
</gene>
<sequence length="216" mass="24832">MGLIKLALTASALYYAGVHGYVMYHLRTAAFRVVRPRLGSHVTETEKKRIIQSRQPLVRAVLSLYQAKPSSDHLSFYAPRATFTDPFARLLGRREITTAFCLLPKALEKAETLGYTVEHAEDWLAISLVQRYTVRYVPFSFELPSVIHLTLTERTEKGRETVGKGRETILTHSEFWYGKAFVDESNMRTLGVGRMAEKIRRFHGWLVTRYELNPPR</sequence>
<keyword evidence="2" id="KW-1185">Reference proteome</keyword>
<dbReference type="OMA" id="EDWMAIS"/>
<reference evidence="3 4" key="3">
    <citation type="submission" date="2025-04" db="UniProtKB">
        <authorList>
            <consortium name="RefSeq"/>
        </authorList>
    </citation>
    <scope>IDENTIFICATION</scope>
    <source>
        <strain evidence="3 4">S238N-H82</strain>
        <tissue evidence="3 4">Testes</tissue>
    </source>
</reference>
<dbReference type="GeneID" id="118430496"/>
<dbReference type="InParanoid" id="C3YVU8"/>
<organism>
    <name type="scientific">Branchiostoma floridae</name>
    <name type="common">Florida lancelet</name>
    <name type="synonym">Amphioxus</name>
    <dbReference type="NCBI Taxonomy" id="7739"/>
    <lineage>
        <taxon>Eukaryota</taxon>
        <taxon>Metazoa</taxon>
        <taxon>Chordata</taxon>
        <taxon>Cephalochordata</taxon>
        <taxon>Leptocardii</taxon>
        <taxon>Amphioxiformes</taxon>
        <taxon>Branchiostomatidae</taxon>
        <taxon>Branchiostoma</taxon>
    </lineage>
</organism>
<evidence type="ECO:0000313" key="1">
    <source>
        <dbReference type="EMBL" id="EEN55632.1"/>
    </source>
</evidence>
<dbReference type="STRING" id="7739.C3YVU8"/>
<reference evidence="1" key="1">
    <citation type="journal article" date="2008" name="Nature">
        <title>The amphioxus genome and the evolution of the chordate karyotype.</title>
        <authorList>
            <consortium name="US DOE Joint Genome Institute (JGI-PGF)"/>
            <person name="Putnam N.H."/>
            <person name="Butts T."/>
            <person name="Ferrier D.E.K."/>
            <person name="Furlong R.F."/>
            <person name="Hellsten U."/>
            <person name="Kawashima T."/>
            <person name="Robinson-Rechavi M."/>
            <person name="Shoguchi E."/>
            <person name="Terry A."/>
            <person name="Yu J.-K."/>
            <person name="Benito-Gutierrez E.L."/>
            <person name="Dubchak I."/>
            <person name="Garcia-Fernandez J."/>
            <person name="Gibson-Brown J.J."/>
            <person name="Grigoriev I.V."/>
            <person name="Horton A.C."/>
            <person name="de Jong P.J."/>
            <person name="Jurka J."/>
            <person name="Kapitonov V.V."/>
            <person name="Kohara Y."/>
            <person name="Kuroki Y."/>
            <person name="Lindquist E."/>
            <person name="Lucas S."/>
            <person name="Osoegawa K."/>
            <person name="Pennacchio L.A."/>
            <person name="Salamov A.A."/>
            <person name="Satou Y."/>
            <person name="Sauka-Spengler T."/>
            <person name="Schmutz J."/>
            <person name="Shin-I T."/>
            <person name="Toyoda A."/>
            <person name="Bronner-Fraser M."/>
            <person name="Fujiyama A."/>
            <person name="Holland L.Z."/>
            <person name="Holland P.W.H."/>
            <person name="Satoh N."/>
            <person name="Rokhsar D.S."/>
        </authorList>
    </citation>
    <scope>NUCLEOTIDE SEQUENCE [LARGE SCALE GENOMIC DNA]</scope>
    <source>
        <strain evidence="1">S238N-H82</strain>
        <tissue evidence="1">Testes</tissue>
    </source>
</reference>
<dbReference type="InterPro" id="IPR032710">
    <property type="entry name" value="NTF2-like_dom_sf"/>
</dbReference>
<reference evidence="2" key="2">
    <citation type="journal article" date="2020" name="Nat. Ecol. Evol.">
        <title>Deeply conserved synteny resolves early events in vertebrate evolution.</title>
        <authorList>
            <person name="Simakov O."/>
            <person name="Marletaz F."/>
            <person name="Yue J.X."/>
            <person name="O'Connell B."/>
            <person name="Jenkins J."/>
            <person name="Brandt A."/>
            <person name="Calef R."/>
            <person name="Tung C.H."/>
            <person name="Huang T.K."/>
            <person name="Schmutz J."/>
            <person name="Satoh N."/>
            <person name="Yu J.K."/>
            <person name="Putnam N.H."/>
            <person name="Green R.E."/>
            <person name="Rokhsar D.S."/>
        </authorList>
    </citation>
    <scope>NUCLEOTIDE SEQUENCE [LARGE SCALE GENOMIC DNA]</scope>
    <source>
        <strain evidence="2">S238N-H82</strain>
    </source>
</reference>